<dbReference type="Pfam" id="PF08608">
    <property type="entry name" value="Wyosine_form"/>
    <property type="match status" value="1"/>
</dbReference>
<dbReference type="Proteomes" id="UP001165135">
    <property type="component" value="Unassembled WGS sequence"/>
</dbReference>
<comment type="caution">
    <text evidence="3">The sequence shown here is derived from an EMBL/GenBank/DDBJ whole genome shotgun (WGS) entry which is preliminary data.</text>
</comment>
<dbReference type="GO" id="GO:0046872">
    <property type="term" value="F:metal ion binding"/>
    <property type="evidence" value="ECO:0007669"/>
    <property type="project" value="InterPro"/>
</dbReference>
<evidence type="ECO:0008006" key="5">
    <source>
        <dbReference type="Google" id="ProtNLM"/>
    </source>
</evidence>
<reference evidence="3" key="1">
    <citation type="submission" date="2023-03" db="EMBL/GenBank/DDBJ databases">
        <title>Actinoallomurus iriomotensis NBRC 103681.</title>
        <authorList>
            <person name="Ichikawa N."/>
            <person name="Sato H."/>
            <person name="Tonouchi N."/>
        </authorList>
    </citation>
    <scope>NUCLEOTIDE SEQUENCE</scope>
    <source>
        <strain evidence="3">NBRC 103681</strain>
    </source>
</reference>
<protein>
    <recommendedName>
        <fullName evidence="5">TIGR03084 family protein</fullName>
    </recommendedName>
</protein>
<evidence type="ECO:0000259" key="2">
    <source>
        <dbReference type="Pfam" id="PF11716"/>
    </source>
</evidence>
<dbReference type="NCBIfam" id="TIGR03084">
    <property type="entry name" value="TIGR03084 family metal-binding protein"/>
    <property type="match status" value="1"/>
</dbReference>
<dbReference type="AlphaFoldDB" id="A0A9W6RWG9"/>
<dbReference type="Pfam" id="PF11716">
    <property type="entry name" value="MDMPI_N"/>
    <property type="match status" value="1"/>
</dbReference>
<dbReference type="InterPro" id="IPR017517">
    <property type="entry name" value="Maleyloyr_isom"/>
</dbReference>
<dbReference type="RefSeq" id="WP_285635850.1">
    <property type="nucleotide sequence ID" value="NZ_BSTJ01000019.1"/>
</dbReference>
<dbReference type="InterPro" id="IPR017518">
    <property type="entry name" value="CHP03084"/>
</dbReference>
<evidence type="ECO:0000313" key="3">
    <source>
        <dbReference type="EMBL" id="GLY81417.1"/>
    </source>
</evidence>
<feature type="domain" description="Mycothiol-dependent maleylpyruvate isomerase metal-binding" evidence="2">
    <location>
        <begin position="10"/>
        <end position="143"/>
    </location>
</feature>
<accession>A0A9W6RWG9</accession>
<dbReference type="InterPro" id="IPR024344">
    <property type="entry name" value="MDMPI_metal-binding"/>
</dbReference>
<feature type="domain" description="tRNA wybutosine-synthesis" evidence="1">
    <location>
        <begin position="198"/>
        <end position="234"/>
    </location>
</feature>
<sequence>MGVATEVLIRDLSAETADLDRLLGPDVWDVPTPAEGWAVRDQIAHLAWFDDAAVRAVTTPEAFRDEARAAAAGGLDADALTAERRSMPGEDLLAWFRAARAGLTETLTAADPRTRIPWYGPDMGLASFATARLMETWAHGQDVVDGLREAGRDAVREPTDRLRHVAEIGVRALPWSFAVRGRPAPRVPVRVELTLPGDGPWTAGPEDAADVVRGTALDFCLVVTQRRHPADVDLAVSGAVAKEWISIAQAFAGPPGAGRRPGRFT</sequence>
<gene>
    <name evidence="3" type="ORF">Airi01_096840</name>
</gene>
<evidence type="ECO:0000313" key="4">
    <source>
        <dbReference type="Proteomes" id="UP001165135"/>
    </source>
</evidence>
<dbReference type="SUPFAM" id="SSF109854">
    <property type="entry name" value="DinB/YfiT-like putative metalloenzymes"/>
    <property type="match status" value="1"/>
</dbReference>
<evidence type="ECO:0000259" key="1">
    <source>
        <dbReference type="Pfam" id="PF08608"/>
    </source>
</evidence>
<dbReference type="Gene3D" id="1.20.120.450">
    <property type="entry name" value="dinb family like domain"/>
    <property type="match status" value="1"/>
</dbReference>
<organism evidence="3 4">
    <name type="scientific">Actinoallomurus iriomotensis</name>
    <dbReference type="NCBI Taxonomy" id="478107"/>
    <lineage>
        <taxon>Bacteria</taxon>
        <taxon>Bacillati</taxon>
        <taxon>Actinomycetota</taxon>
        <taxon>Actinomycetes</taxon>
        <taxon>Streptosporangiales</taxon>
        <taxon>Thermomonosporaceae</taxon>
        <taxon>Actinoallomurus</taxon>
    </lineage>
</organism>
<name>A0A9W6RWG9_9ACTN</name>
<dbReference type="EMBL" id="BSTJ01000019">
    <property type="protein sequence ID" value="GLY81417.1"/>
    <property type="molecule type" value="Genomic_DNA"/>
</dbReference>
<proteinExistence type="predicted"/>
<dbReference type="InterPro" id="IPR034660">
    <property type="entry name" value="DinB/YfiT-like"/>
</dbReference>
<dbReference type="InterPro" id="IPR013917">
    <property type="entry name" value="tRNA_wybutosine-synth"/>
</dbReference>
<dbReference type="NCBIfam" id="TIGR03083">
    <property type="entry name" value="maleylpyruvate isomerase family mycothiol-dependent enzyme"/>
    <property type="match status" value="1"/>
</dbReference>